<evidence type="ECO:0000313" key="2">
    <source>
        <dbReference type="EMBL" id="WMV46347.1"/>
    </source>
</evidence>
<reference evidence="2" key="1">
    <citation type="submission" date="2023-08" db="EMBL/GenBank/DDBJ databases">
        <title>A de novo genome assembly of Solanum verrucosum Schlechtendal, a Mexican diploid species geographically isolated from the other diploid A-genome species in potato relatives.</title>
        <authorList>
            <person name="Hosaka K."/>
        </authorList>
    </citation>
    <scope>NUCLEOTIDE SEQUENCE</scope>
    <source>
        <tissue evidence="2">Young leaves</tissue>
    </source>
</reference>
<proteinExistence type="predicted"/>
<dbReference type="AlphaFoldDB" id="A0AAF0UI05"/>
<name>A0AAF0UI05_SOLVR</name>
<evidence type="ECO:0000313" key="3">
    <source>
        <dbReference type="Proteomes" id="UP001234989"/>
    </source>
</evidence>
<sequence>MRKSHGGKNPDHYGSKKGIGTPSSSTKMANAHKRYNNIDQLVIEGELSQDPSRIEGQIVKFYKKLYTETNSWRPAFRNNNRPTLNGEEKMHLQRNFEESEVLNCLKMCAIDKAPSPDGFTMGFFLKCWEVVKGDIMEAFQNFYD</sequence>
<dbReference type="Proteomes" id="UP001234989">
    <property type="component" value="Chromosome 9"/>
</dbReference>
<accession>A0AAF0UI05</accession>
<keyword evidence="3" id="KW-1185">Reference proteome</keyword>
<evidence type="ECO:0000256" key="1">
    <source>
        <dbReference type="SAM" id="MobiDB-lite"/>
    </source>
</evidence>
<protein>
    <submittedName>
        <fullName evidence="2">Uncharacterized protein</fullName>
    </submittedName>
</protein>
<feature type="region of interest" description="Disordered" evidence="1">
    <location>
        <begin position="1"/>
        <end position="28"/>
    </location>
</feature>
<organism evidence="2 3">
    <name type="scientific">Solanum verrucosum</name>
    <dbReference type="NCBI Taxonomy" id="315347"/>
    <lineage>
        <taxon>Eukaryota</taxon>
        <taxon>Viridiplantae</taxon>
        <taxon>Streptophyta</taxon>
        <taxon>Embryophyta</taxon>
        <taxon>Tracheophyta</taxon>
        <taxon>Spermatophyta</taxon>
        <taxon>Magnoliopsida</taxon>
        <taxon>eudicotyledons</taxon>
        <taxon>Gunneridae</taxon>
        <taxon>Pentapetalae</taxon>
        <taxon>asterids</taxon>
        <taxon>lamiids</taxon>
        <taxon>Solanales</taxon>
        <taxon>Solanaceae</taxon>
        <taxon>Solanoideae</taxon>
        <taxon>Solaneae</taxon>
        <taxon>Solanum</taxon>
    </lineage>
</organism>
<dbReference type="EMBL" id="CP133620">
    <property type="protein sequence ID" value="WMV46347.1"/>
    <property type="molecule type" value="Genomic_DNA"/>
</dbReference>
<gene>
    <name evidence="2" type="ORF">MTR67_039732</name>
</gene>